<comment type="caution">
    <text evidence="6">The sequence shown here is derived from an EMBL/GenBank/DDBJ whole genome shotgun (WGS) entry which is preliminary data.</text>
</comment>
<comment type="similarity">
    <text evidence="2">Belongs to the MAK10 family.</text>
</comment>
<name>A0ABR1WUL5_9PEZI</name>
<evidence type="ECO:0000259" key="4">
    <source>
        <dbReference type="Pfam" id="PF04112"/>
    </source>
</evidence>
<dbReference type="RefSeq" id="XP_066721374.1">
    <property type="nucleotide sequence ID" value="XM_066853233.1"/>
</dbReference>
<evidence type="ECO:0000256" key="3">
    <source>
        <dbReference type="ARBA" id="ARBA00022490"/>
    </source>
</evidence>
<dbReference type="Pfam" id="PF25789">
    <property type="entry name" value="TPR_NAA35"/>
    <property type="match status" value="1"/>
</dbReference>
<dbReference type="GeneID" id="92086296"/>
<feature type="domain" description="NAA35-like N-terminal" evidence="4">
    <location>
        <begin position="60"/>
        <end position="183"/>
    </location>
</feature>
<proteinExistence type="inferred from homology"/>
<accession>A0ABR1WUL5</accession>
<dbReference type="Proteomes" id="UP001480595">
    <property type="component" value="Unassembled WGS sequence"/>
</dbReference>
<dbReference type="Pfam" id="PF04112">
    <property type="entry name" value="Mak10"/>
    <property type="match status" value="1"/>
</dbReference>
<reference evidence="6 7" key="1">
    <citation type="submission" date="2023-01" db="EMBL/GenBank/DDBJ databases">
        <title>Analysis of 21 Apiospora genomes using comparative genomics revels a genus with tremendous synthesis potential of carbohydrate active enzymes and secondary metabolites.</title>
        <authorList>
            <person name="Sorensen T."/>
        </authorList>
    </citation>
    <scope>NUCLEOTIDE SEQUENCE [LARGE SCALE GENOMIC DNA]</scope>
    <source>
        <strain evidence="6 7">CBS 135458</strain>
    </source>
</reference>
<evidence type="ECO:0000256" key="2">
    <source>
        <dbReference type="ARBA" id="ARBA00006289"/>
    </source>
</evidence>
<dbReference type="PANTHER" id="PTHR21373">
    <property type="entry name" value="GLUCOSE REPRESSIBLE PROTEIN MAK10"/>
    <property type="match status" value="1"/>
</dbReference>
<gene>
    <name evidence="6" type="ORF">PG994_001824</name>
</gene>
<sequence>MDDGFPPPPSMSHPGIVALDITDKFASAPFRRVKLSKMATSLYLSLSPLSRSWTRRWTVGCLEEGESLDEEYDTARDLLPEEVLGIIDQLLCLETILTSVYVEALLRDPNAPLSSMTFLRDSASQAKQPKFLFVLRAYCAGMLRGCHCVNEVVKDELYYEEEDFVTNTYDRKFLSHIEIAEVIALLQATRADLRELSNDVPKDLALALDLRLDCFPLRKANPDSLKMPWIQMKELMKHFKKQHALAKPVPEAFSTKMQRRLASTMPPRPIVHLSFDDTYTHFEQMFQDGKDAMDVLKYVDPQSLLHFVSIFQARNPQPLVFIRTMTQGLLFKDMIVLGHHSIRRILDDDLAIVVLRVRQLDPANDTIEVPTDPRHQLAVQMETFRQRAAECYLDLFRIFCQNRCRVRRTLCHSIQQWDHLQADVEEIDSLLQVCLDEKSLTTAMGNIGHSLPLSSWAYLYKLRQMEWIVQLGFELDIYQPDELAGMYWYLNYLAKTRAQHGDRIKTFVLRDFTAAQESSSWSQTKERNYTRSIAYIRVTMLDAACTWEFADGLCCLYTVLQRLNLVKTPSRPYSNDEHRYEIRMKPFVNIGLPQLPSFDDFTKATAQPETSITELLKYAENAVGGAKKGYEALSRMNDLQTFSVGCHDRWLTNIKGCQKSAIFAGIAITALQKAIETEGENAADLKLKVELPQSGKGYHDWWIVPKLVPKSES</sequence>
<dbReference type="InterPro" id="IPR057982">
    <property type="entry name" value="TPR_NAA35"/>
</dbReference>
<dbReference type="InterPro" id="IPR007244">
    <property type="entry name" value="Naa35_N"/>
</dbReference>
<dbReference type="InterPro" id="IPR057983">
    <property type="entry name" value="NAA35-like_N"/>
</dbReference>
<evidence type="ECO:0008006" key="8">
    <source>
        <dbReference type="Google" id="ProtNLM"/>
    </source>
</evidence>
<dbReference type="EMBL" id="JAQQWL010000002">
    <property type="protein sequence ID" value="KAK8086850.1"/>
    <property type="molecule type" value="Genomic_DNA"/>
</dbReference>
<feature type="domain" description="NAA35-like TPR repeats" evidence="5">
    <location>
        <begin position="293"/>
        <end position="678"/>
    </location>
</feature>
<keyword evidence="7" id="KW-1185">Reference proteome</keyword>
<evidence type="ECO:0000256" key="1">
    <source>
        <dbReference type="ARBA" id="ARBA00004496"/>
    </source>
</evidence>
<comment type="subcellular location">
    <subcellularLocation>
        <location evidence="1">Cytoplasm</location>
    </subcellularLocation>
</comment>
<evidence type="ECO:0000313" key="7">
    <source>
        <dbReference type="Proteomes" id="UP001480595"/>
    </source>
</evidence>
<evidence type="ECO:0000313" key="6">
    <source>
        <dbReference type="EMBL" id="KAK8086850.1"/>
    </source>
</evidence>
<organism evidence="6 7">
    <name type="scientific">Apiospora phragmitis</name>
    <dbReference type="NCBI Taxonomy" id="2905665"/>
    <lineage>
        <taxon>Eukaryota</taxon>
        <taxon>Fungi</taxon>
        <taxon>Dikarya</taxon>
        <taxon>Ascomycota</taxon>
        <taxon>Pezizomycotina</taxon>
        <taxon>Sordariomycetes</taxon>
        <taxon>Xylariomycetidae</taxon>
        <taxon>Amphisphaeriales</taxon>
        <taxon>Apiosporaceae</taxon>
        <taxon>Apiospora</taxon>
    </lineage>
</organism>
<dbReference type="PANTHER" id="PTHR21373:SF0">
    <property type="entry name" value="N-ALPHA-ACETYLTRANSFERASE 35, NATC AUXILIARY SUBUNIT"/>
    <property type="match status" value="1"/>
</dbReference>
<keyword evidence="3" id="KW-0963">Cytoplasm</keyword>
<protein>
    <recommendedName>
        <fullName evidence="8">MAK10 subunit</fullName>
    </recommendedName>
</protein>
<evidence type="ECO:0000259" key="5">
    <source>
        <dbReference type="Pfam" id="PF25789"/>
    </source>
</evidence>